<dbReference type="PANTHER" id="PTHR46733:SF8">
    <property type="entry name" value="HSP20_ALPHA CRYSTALLIN FAMILY PROTEIN"/>
    <property type="match status" value="1"/>
</dbReference>
<keyword evidence="4" id="KW-1185">Reference proteome</keyword>
<accession>A0A811MWK8</accession>
<reference evidence="3" key="1">
    <citation type="submission" date="2020-10" db="EMBL/GenBank/DDBJ databases">
        <authorList>
            <person name="Han B."/>
            <person name="Lu T."/>
            <person name="Zhao Q."/>
            <person name="Huang X."/>
            <person name="Zhao Y."/>
        </authorList>
    </citation>
    <scope>NUCLEOTIDE SEQUENCE</scope>
</reference>
<dbReference type="InterPro" id="IPR008978">
    <property type="entry name" value="HSP20-like_chaperone"/>
</dbReference>
<evidence type="ECO:0000313" key="3">
    <source>
        <dbReference type="EMBL" id="CAD6212346.1"/>
    </source>
</evidence>
<gene>
    <name evidence="3" type="ORF">NCGR_LOCUS8154</name>
</gene>
<keyword evidence="1" id="KW-0346">Stress response</keyword>
<dbReference type="Gene3D" id="2.60.40.790">
    <property type="match status" value="1"/>
</dbReference>
<organism evidence="3 4">
    <name type="scientific">Miscanthus lutarioriparius</name>
    <dbReference type="NCBI Taxonomy" id="422564"/>
    <lineage>
        <taxon>Eukaryota</taxon>
        <taxon>Viridiplantae</taxon>
        <taxon>Streptophyta</taxon>
        <taxon>Embryophyta</taxon>
        <taxon>Tracheophyta</taxon>
        <taxon>Spermatophyta</taxon>
        <taxon>Magnoliopsida</taxon>
        <taxon>Liliopsida</taxon>
        <taxon>Poales</taxon>
        <taxon>Poaceae</taxon>
        <taxon>PACMAD clade</taxon>
        <taxon>Panicoideae</taxon>
        <taxon>Andropogonodae</taxon>
        <taxon>Andropogoneae</taxon>
        <taxon>Saccharinae</taxon>
        <taxon>Miscanthus</taxon>
    </lineage>
</organism>
<dbReference type="InterPro" id="IPR044587">
    <property type="entry name" value="HSP21-like"/>
</dbReference>
<evidence type="ECO:0000259" key="2">
    <source>
        <dbReference type="Pfam" id="PF00011"/>
    </source>
</evidence>
<name>A0A811MWK8_9POAL</name>
<dbReference type="PANTHER" id="PTHR46733">
    <property type="entry name" value="26.5 KDA HEAT SHOCK PROTEIN, MITOCHONDRIAL"/>
    <property type="match status" value="1"/>
</dbReference>
<dbReference type="GO" id="GO:0009408">
    <property type="term" value="P:response to heat"/>
    <property type="evidence" value="ECO:0007669"/>
    <property type="project" value="InterPro"/>
</dbReference>
<dbReference type="CDD" id="cd00298">
    <property type="entry name" value="ACD_sHsps_p23-like"/>
    <property type="match status" value="1"/>
</dbReference>
<feature type="domain" description="SHSP" evidence="2">
    <location>
        <begin position="100"/>
        <end position="192"/>
    </location>
</feature>
<evidence type="ECO:0000313" key="4">
    <source>
        <dbReference type="Proteomes" id="UP000604825"/>
    </source>
</evidence>
<sequence length="202" mass="21951">MSTISTSLGLLSRPARSSAGASSFGFVKPAVVALPCAPAEKKRPRSICYSVDAKATDHPFNISPVGVIFSLMSLPPVLAMEALVHPDMPPTSTPRWEIKEDGKNVKLTFFNLPEGATTGDFQVAVEDDVLIIRTNKPKPAAAEEQRQREQPQAHSVSFHVRLLVPKGYDKESVRAQLQLRALVVTVPKVNPLFTKEVAIDGK</sequence>
<dbReference type="Proteomes" id="UP000604825">
    <property type="component" value="Unassembled WGS sequence"/>
</dbReference>
<dbReference type="Pfam" id="PF00011">
    <property type="entry name" value="HSP20"/>
    <property type="match status" value="1"/>
</dbReference>
<evidence type="ECO:0000256" key="1">
    <source>
        <dbReference type="ARBA" id="ARBA00023016"/>
    </source>
</evidence>
<dbReference type="InterPro" id="IPR002068">
    <property type="entry name" value="A-crystallin/Hsp20_dom"/>
</dbReference>
<dbReference type="EMBL" id="CAJGYO010000002">
    <property type="protein sequence ID" value="CAD6212346.1"/>
    <property type="molecule type" value="Genomic_DNA"/>
</dbReference>
<dbReference type="AlphaFoldDB" id="A0A811MWK8"/>
<protein>
    <recommendedName>
        <fullName evidence="2">SHSP domain-containing protein</fullName>
    </recommendedName>
</protein>
<comment type="caution">
    <text evidence="3">The sequence shown here is derived from an EMBL/GenBank/DDBJ whole genome shotgun (WGS) entry which is preliminary data.</text>
</comment>
<dbReference type="OrthoDB" id="605920at2759"/>
<dbReference type="SUPFAM" id="SSF49764">
    <property type="entry name" value="HSP20-like chaperones"/>
    <property type="match status" value="1"/>
</dbReference>
<proteinExistence type="predicted"/>